<evidence type="ECO:0000256" key="4">
    <source>
        <dbReference type="ARBA" id="ARBA00023136"/>
    </source>
</evidence>
<keyword evidence="9" id="KW-1185">Reference proteome</keyword>
<evidence type="ECO:0000259" key="7">
    <source>
        <dbReference type="Pfam" id="PF06803"/>
    </source>
</evidence>
<evidence type="ECO:0000313" key="8">
    <source>
        <dbReference type="EMBL" id="SDE30674.1"/>
    </source>
</evidence>
<evidence type="ECO:0000256" key="1">
    <source>
        <dbReference type="ARBA" id="ARBA00004127"/>
    </source>
</evidence>
<dbReference type="AlphaFoldDB" id="A0A1G7BU64"/>
<dbReference type="Pfam" id="PF06803">
    <property type="entry name" value="DUF1232"/>
    <property type="match status" value="1"/>
</dbReference>
<proteinExistence type="predicted"/>
<evidence type="ECO:0000256" key="3">
    <source>
        <dbReference type="ARBA" id="ARBA00022989"/>
    </source>
</evidence>
<reference evidence="8 9" key="1">
    <citation type="submission" date="2016-10" db="EMBL/GenBank/DDBJ databases">
        <authorList>
            <person name="de Groot N.N."/>
        </authorList>
    </citation>
    <scope>NUCLEOTIDE SEQUENCE [LARGE SCALE GENOMIC DNA]</scope>
    <source>
        <strain evidence="8 9">DSM 16195</strain>
    </source>
</reference>
<organism evidence="8 9">
    <name type="scientific">Ulvibacter litoralis</name>
    <dbReference type="NCBI Taxonomy" id="227084"/>
    <lineage>
        <taxon>Bacteria</taxon>
        <taxon>Pseudomonadati</taxon>
        <taxon>Bacteroidota</taxon>
        <taxon>Flavobacteriia</taxon>
        <taxon>Flavobacteriales</taxon>
        <taxon>Flavobacteriaceae</taxon>
        <taxon>Ulvibacter</taxon>
    </lineage>
</organism>
<comment type="subcellular location">
    <subcellularLocation>
        <location evidence="1">Endomembrane system</location>
        <topology evidence="1">Multi-pass membrane protein</topology>
    </subcellularLocation>
</comment>
<evidence type="ECO:0000313" key="9">
    <source>
        <dbReference type="Proteomes" id="UP000199321"/>
    </source>
</evidence>
<gene>
    <name evidence="8" type="ORF">SAMN05421855_10122</name>
</gene>
<dbReference type="STRING" id="227084.SAMN05421855_10122"/>
<sequence length="146" mass="16689">MSLKSLFSKINRSSESTEDTSNEDFMKEEIIKIDEDDVEVVLHNEETIAKKMRNSNVLKKYFQLGKVLFGMLKDIKTGVYTNVPWLTIATIVMILLYVLNPMDLVPDFIPGLGYLDDATILALGIGWIESDVHRYLDWKILEGETT</sequence>
<keyword evidence="2 6" id="KW-0812">Transmembrane</keyword>
<dbReference type="InterPro" id="IPR010652">
    <property type="entry name" value="DUF1232"/>
</dbReference>
<dbReference type="OrthoDB" id="9800034at2"/>
<evidence type="ECO:0000256" key="2">
    <source>
        <dbReference type="ARBA" id="ARBA00022692"/>
    </source>
</evidence>
<feature type="transmembrane region" description="Helical" evidence="6">
    <location>
        <begin position="79"/>
        <end position="99"/>
    </location>
</feature>
<accession>A0A1G7BU64</accession>
<dbReference type="RefSeq" id="WP_093139229.1">
    <property type="nucleotide sequence ID" value="NZ_BMWO01000001.1"/>
</dbReference>
<dbReference type="GO" id="GO:0012505">
    <property type="term" value="C:endomembrane system"/>
    <property type="evidence" value="ECO:0007669"/>
    <property type="project" value="UniProtKB-SubCell"/>
</dbReference>
<evidence type="ECO:0000256" key="5">
    <source>
        <dbReference type="SAM" id="MobiDB-lite"/>
    </source>
</evidence>
<feature type="domain" description="DUF1232" evidence="7">
    <location>
        <begin position="88"/>
        <end position="123"/>
    </location>
</feature>
<name>A0A1G7BU64_9FLAO</name>
<evidence type="ECO:0000256" key="6">
    <source>
        <dbReference type="SAM" id="Phobius"/>
    </source>
</evidence>
<keyword evidence="4 6" id="KW-0472">Membrane</keyword>
<feature type="region of interest" description="Disordered" evidence="5">
    <location>
        <begin position="1"/>
        <end position="22"/>
    </location>
</feature>
<protein>
    <submittedName>
        <fullName evidence="8">Uncharacterized membrane protein YkvA, DUF1232 family</fullName>
    </submittedName>
</protein>
<dbReference type="Proteomes" id="UP000199321">
    <property type="component" value="Unassembled WGS sequence"/>
</dbReference>
<keyword evidence="3 6" id="KW-1133">Transmembrane helix</keyword>
<dbReference type="EMBL" id="FNBA01000001">
    <property type="protein sequence ID" value="SDE30674.1"/>
    <property type="molecule type" value="Genomic_DNA"/>
</dbReference>